<dbReference type="Pfam" id="PF03592">
    <property type="entry name" value="Terminase_2"/>
    <property type="match status" value="1"/>
</dbReference>
<proteinExistence type="predicted"/>
<dbReference type="InterPro" id="IPR052404">
    <property type="entry name" value="SPP1-like_terminase"/>
</dbReference>
<accession>A0A8S5M6K5</accession>
<dbReference type="Gene3D" id="1.10.10.1400">
    <property type="entry name" value="Terminase, small subunit, N-terminal DNA-binding domain, HTH motif"/>
    <property type="match status" value="1"/>
</dbReference>
<dbReference type="GO" id="GO:0051276">
    <property type="term" value="P:chromosome organization"/>
    <property type="evidence" value="ECO:0007669"/>
    <property type="project" value="InterPro"/>
</dbReference>
<dbReference type="Gene3D" id="6.10.140.2160">
    <property type="match status" value="1"/>
</dbReference>
<evidence type="ECO:0000313" key="3">
    <source>
        <dbReference type="EMBL" id="DAD77651.1"/>
    </source>
</evidence>
<dbReference type="InterPro" id="IPR038713">
    <property type="entry name" value="Terminase_Gp1_N_sf"/>
</dbReference>
<protein>
    <submittedName>
        <fullName evidence="3">Terminase small subunit</fullName>
    </submittedName>
</protein>
<organism evidence="3">
    <name type="scientific">Siphoviridae sp. ctPi453</name>
    <dbReference type="NCBI Taxonomy" id="2826324"/>
    <lineage>
        <taxon>Viruses</taxon>
        <taxon>Duplodnaviria</taxon>
        <taxon>Heunggongvirae</taxon>
        <taxon>Uroviricota</taxon>
        <taxon>Caudoviricetes</taxon>
    </lineage>
</organism>
<evidence type="ECO:0000256" key="1">
    <source>
        <dbReference type="ARBA" id="ARBA00022612"/>
    </source>
</evidence>
<dbReference type="EMBL" id="BK014830">
    <property type="protein sequence ID" value="DAD77651.1"/>
    <property type="molecule type" value="Genomic_DNA"/>
</dbReference>
<dbReference type="PANTHER" id="PTHR41328">
    <property type="entry name" value="TERMINASE SMALL SUBUNIT-RELATED"/>
    <property type="match status" value="1"/>
</dbReference>
<sequence>MLVSSNRDKTTAFYPFFVLFLPERSQKILGMTERQKIFADHYIISLNATEAYFKAYPKTKNERSAQANGSRLLSNDKVKAYIDEQLEKLKSERVADQQEVLEFLTSVMRGEVTEPLLVLDGEGYQRVIEAKPSVATRRASAVDLGKRYGLFVDRQEITQRVVEIELGSWDDEETTD</sequence>
<keyword evidence="1" id="KW-1188">Viral release from host cell</keyword>
<dbReference type="PANTHER" id="PTHR41328:SF2">
    <property type="entry name" value="TERMINASE SMALL SUBUNIT"/>
    <property type="match status" value="1"/>
</dbReference>
<keyword evidence="2" id="KW-0231">Viral genome packaging</keyword>
<dbReference type="InterPro" id="IPR005335">
    <property type="entry name" value="Terminase_ssu"/>
</dbReference>
<evidence type="ECO:0000256" key="2">
    <source>
        <dbReference type="ARBA" id="ARBA00023219"/>
    </source>
</evidence>
<name>A0A8S5M6K5_9CAUD</name>
<reference evidence="3" key="1">
    <citation type="journal article" date="2021" name="Proc. Natl. Acad. Sci. U.S.A.">
        <title>A Catalog of Tens of Thousands of Viruses from Human Metagenomes Reveals Hidden Associations with Chronic Diseases.</title>
        <authorList>
            <person name="Tisza M.J."/>
            <person name="Buck C.B."/>
        </authorList>
    </citation>
    <scope>NUCLEOTIDE SEQUENCE</scope>
    <source>
        <strain evidence="3">CtPi453</strain>
    </source>
</reference>